<evidence type="ECO:0000256" key="2">
    <source>
        <dbReference type="ARBA" id="ARBA00022679"/>
    </source>
</evidence>
<keyword evidence="2" id="KW-0808">Transferase</keyword>
<dbReference type="PROSITE" id="PS00108">
    <property type="entry name" value="PROTEIN_KINASE_ST"/>
    <property type="match status" value="1"/>
</dbReference>
<keyword evidence="5 6" id="KW-0067">ATP-binding</keyword>
<organism evidence="11 12">
    <name type="scientific">Triparma columacea</name>
    <dbReference type="NCBI Taxonomy" id="722753"/>
    <lineage>
        <taxon>Eukaryota</taxon>
        <taxon>Sar</taxon>
        <taxon>Stramenopiles</taxon>
        <taxon>Ochrophyta</taxon>
        <taxon>Bolidophyceae</taxon>
        <taxon>Parmales</taxon>
        <taxon>Triparmaceae</taxon>
        <taxon>Triparma</taxon>
    </lineage>
</organism>
<reference evidence="12" key="1">
    <citation type="journal article" date="2023" name="Commun. Biol.">
        <title>Genome analysis of Parmales, the sister group of diatoms, reveals the evolutionary specialization of diatoms from phago-mixotrophs to photoautotrophs.</title>
        <authorList>
            <person name="Ban H."/>
            <person name="Sato S."/>
            <person name="Yoshikawa S."/>
            <person name="Yamada K."/>
            <person name="Nakamura Y."/>
            <person name="Ichinomiya M."/>
            <person name="Sato N."/>
            <person name="Blanc-Mathieu R."/>
            <person name="Endo H."/>
            <person name="Kuwata A."/>
            <person name="Ogata H."/>
        </authorList>
    </citation>
    <scope>NUCLEOTIDE SEQUENCE [LARGE SCALE GENOMIC DNA]</scope>
</reference>
<dbReference type="EMBL" id="BRYA01000077">
    <property type="protein sequence ID" value="GMI37851.1"/>
    <property type="molecule type" value="Genomic_DNA"/>
</dbReference>
<proteinExistence type="inferred from homology"/>
<dbReference type="GO" id="GO:0005952">
    <property type="term" value="C:cAMP-dependent protein kinase complex"/>
    <property type="evidence" value="ECO:0007669"/>
    <property type="project" value="TreeGrafter"/>
</dbReference>
<feature type="region of interest" description="Disordered" evidence="8">
    <location>
        <begin position="1"/>
        <end position="80"/>
    </location>
</feature>
<dbReference type="GO" id="GO:0005524">
    <property type="term" value="F:ATP binding"/>
    <property type="evidence" value="ECO:0007669"/>
    <property type="project" value="UniProtKB-UniRule"/>
</dbReference>
<evidence type="ECO:0000259" key="10">
    <source>
        <dbReference type="PROSITE" id="PS51285"/>
    </source>
</evidence>
<dbReference type="SUPFAM" id="SSF56112">
    <property type="entry name" value="Protein kinase-like (PK-like)"/>
    <property type="match status" value="1"/>
</dbReference>
<gene>
    <name evidence="11" type="ORF">TrCOL_g7950</name>
</gene>
<evidence type="ECO:0000313" key="11">
    <source>
        <dbReference type="EMBL" id="GMI37851.1"/>
    </source>
</evidence>
<keyword evidence="12" id="KW-1185">Reference proteome</keyword>
<dbReference type="PANTHER" id="PTHR24353">
    <property type="entry name" value="CYCLIC NUCLEOTIDE-DEPENDENT PROTEIN KINASE"/>
    <property type="match status" value="1"/>
</dbReference>
<dbReference type="SMART" id="SM00133">
    <property type="entry name" value="S_TK_X"/>
    <property type="match status" value="1"/>
</dbReference>
<dbReference type="Proteomes" id="UP001165065">
    <property type="component" value="Unassembled WGS sequence"/>
</dbReference>
<comment type="similarity">
    <text evidence="7">Belongs to the protein kinase superfamily.</text>
</comment>
<dbReference type="GO" id="GO:0004691">
    <property type="term" value="F:cAMP-dependent protein kinase activity"/>
    <property type="evidence" value="ECO:0007669"/>
    <property type="project" value="TreeGrafter"/>
</dbReference>
<evidence type="ECO:0000256" key="7">
    <source>
        <dbReference type="RuleBase" id="RU000304"/>
    </source>
</evidence>
<dbReference type="AlphaFoldDB" id="A0A9W7G6Y6"/>
<dbReference type="Pfam" id="PF00069">
    <property type="entry name" value="Pkinase"/>
    <property type="match status" value="1"/>
</dbReference>
<feature type="binding site" evidence="6">
    <location>
        <position position="161"/>
    </location>
    <ligand>
        <name>ATP</name>
        <dbReference type="ChEBI" id="CHEBI:30616"/>
    </ligand>
</feature>
<feature type="domain" description="Protein kinase" evidence="9">
    <location>
        <begin position="128"/>
        <end position="387"/>
    </location>
</feature>
<keyword evidence="3 6" id="KW-0547">Nucleotide-binding</keyword>
<dbReference type="FunFam" id="1.10.510.10:FF:000571">
    <property type="entry name" value="Maternal embryonic leucine zipper kinase"/>
    <property type="match status" value="1"/>
</dbReference>
<keyword evidence="1 7" id="KW-0723">Serine/threonine-protein kinase</keyword>
<dbReference type="PROSITE" id="PS50011">
    <property type="entry name" value="PROTEIN_KINASE_DOM"/>
    <property type="match status" value="1"/>
</dbReference>
<evidence type="ECO:0000256" key="3">
    <source>
        <dbReference type="ARBA" id="ARBA00022741"/>
    </source>
</evidence>
<evidence type="ECO:0000313" key="12">
    <source>
        <dbReference type="Proteomes" id="UP001165065"/>
    </source>
</evidence>
<name>A0A9W7G6Y6_9STRA</name>
<dbReference type="Gene3D" id="1.10.510.10">
    <property type="entry name" value="Transferase(Phosphotransferase) domain 1"/>
    <property type="match status" value="1"/>
</dbReference>
<comment type="caution">
    <text evidence="11">The sequence shown here is derived from an EMBL/GenBank/DDBJ whole genome shotgun (WGS) entry which is preliminary data.</text>
</comment>
<evidence type="ECO:0000256" key="4">
    <source>
        <dbReference type="ARBA" id="ARBA00022777"/>
    </source>
</evidence>
<feature type="domain" description="AGC-kinase C-terminal" evidence="10">
    <location>
        <begin position="388"/>
        <end position="441"/>
    </location>
</feature>
<dbReference type="SMART" id="SM00220">
    <property type="entry name" value="S_TKc"/>
    <property type="match status" value="1"/>
</dbReference>
<accession>A0A9W7G6Y6</accession>
<keyword evidence="4" id="KW-0418">Kinase</keyword>
<dbReference type="InterPro" id="IPR017441">
    <property type="entry name" value="Protein_kinase_ATP_BS"/>
</dbReference>
<dbReference type="PROSITE" id="PS00107">
    <property type="entry name" value="PROTEIN_KINASE_ATP"/>
    <property type="match status" value="1"/>
</dbReference>
<sequence length="441" mass="49775">MGNCGSSAPKETYEIKFNTGGQGESDAPEKKKAAPTPKKGSEKNAAKVAVDHSSADKLRKLSSGSGSSKQRMSLKGKLKKASNAVSGADAFAKAGSNRNLRAKKRKSSKYGWIAKDMYLGPNCSMDRFEPKRVVGTGLMGTVQLAKFKKDDTWCALKMVKKDYVCRHDDARHIQAERKLLNMCDNPFICSLFGTFQDKKFIYFVLEFAAGGELFSRLYNKKGIFGAQTSKFYLAEILLALEHVHSHGYCYRDLKPENVMLDEEGHCKLIDFGFAAKPDKEGLLHTNVGTPAYLSPEQLNHKKTGGYRMFVDFWSFACLMFEFMTGKTPFCKSHKETSYAIYLRVLKGKISFPGYVEKDAKDIIKQLTKADVAKRMKDVDSIKNHPWFAQVQWDRVLKREMVPPHVPRLKEEGDSHYFEEYGEVDTSEKHPEKIDNGLFHGF</sequence>
<feature type="compositionally biased region" description="Basic and acidic residues" evidence="8">
    <location>
        <begin position="39"/>
        <end position="59"/>
    </location>
</feature>
<evidence type="ECO:0000256" key="6">
    <source>
        <dbReference type="PROSITE-ProRule" id="PRU10141"/>
    </source>
</evidence>
<protein>
    <submittedName>
        <fullName evidence="11">Uncharacterized protein</fullName>
    </submittedName>
</protein>
<evidence type="ECO:0000256" key="8">
    <source>
        <dbReference type="SAM" id="MobiDB-lite"/>
    </source>
</evidence>
<dbReference type="OrthoDB" id="63267at2759"/>
<dbReference type="InterPro" id="IPR000961">
    <property type="entry name" value="AGC-kinase_C"/>
</dbReference>
<dbReference type="PROSITE" id="PS51285">
    <property type="entry name" value="AGC_KINASE_CTER"/>
    <property type="match status" value="1"/>
</dbReference>
<dbReference type="InterPro" id="IPR008271">
    <property type="entry name" value="Ser/Thr_kinase_AS"/>
</dbReference>
<dbReference type="InterPro" id="IPR000719">
    <property type="entry name" value="Prot_kinase_dom"/>
</dbReference>
<dbReference type="Gene3D" id="3.30.200.20">
    <property type="entry name" value="Phosphorylase Kinase, domain 1"/>
    <property type="match status" value="1"/>
</dbReference>
<evidence type="ECO:0000256" key="5">
    <source>
        <dbReference type="ARBA" id="ARBA00022840"/>
    </source>
</evidence>
<dbReference type="InterPro" id="IPR011009">
    <property type="entry name" value="Kinase-like_dom_sf"/>
</dbReference>
<dbReference type="PANTHER" id="PTHR24353:SF37">
    <property type="entry name" value="CAMP-DEPENDENT PROTEIN KINASE CATALYTIC SUBUNIT PRKX"/>
    <property type="match status" value="1"/>
</dbReference>
<evidence type="ECO:0000256" key="1">
    <source>
        <dbReference type="ARBA" id="ARBA00022527"/>
    </source>
</evidence>
<evidence type="ECO:0000259" key="9">
    <source>
        <dbReference type="PROSITE" id="PS50011"/>
    </source>
</evidence>